<comment type="caution">
    <text evidence="2">The sequence shown here is derived from an EMBL/GenBank/DDBJ whole genome shotgun (WGS) entry which is preliminary data.</text>
</comment>
<feature type="region of interest" description="Disordered" evidence="1">
    <location>
        <begin position="605"/>
        <end position="629"/>
    </location>
</feature>
<gene>
    <name evidence="2" type="ORF">BJY01DRAFT_254334</name>
</gene>
<evidence type="ECO:0000256" key="1">
    <source>
        <dbReference type="SAM" id="MobiDB-lite"/>
    </source>
</evidence>
<feature type="compositionally biased region" description="Basic and acidic residues" evidence="1">
    <location>
        <begin position="608"/>
        <end position="622"/>
    </location>
</feature>
<dbReference type="Proteomes" id="UP001610446">
    <property type="component" value="Unassembled WGS sequence"/>
</dbReference>
<name>A0ABR4IU41_9EURO</name>
<sequence length="817" mass="89982">MVFSTTAKYIWLDRDIDTDETYLYAELQANNRNDWDSSSVALETVLGVTEECKGFDTRKENSASNQNYTLQSRFVPGSLTLKPGPVLHGKLLEEYGGWETSIYLDVLFRNDNAELVPETWSNCLMTSGAAIGHGDRDSLRALLVAPNGNLALSQLSLADDCEYVNEGLYRGDDFAEDFGILRPMGSDPSRWVVCTVGPRLEEEEILIHGQKRKANSAIYDNFRASLWKSLNNSEGKLSAEPPQASDEEEDRPVAVREKLQASMPNVAFAVAGEDQLSNEITRAKAQCVFTAVMACGVLLPRLFFGKAGAAYIPALSLKAGLVAQSATGPFVSDPTMRNVVAAIAIYRALKAELPAITGITAEETFKIIGIFQGRSSREEQSITWSQARAAGKELERRKLDESVLAGTTGGWDDIASTVQQTLAGDSESPEDQIKHWLGNRKHDGVDLLNPPAPGEDAYLDQWRQNVRAVQEQLYLLEPDIGSAVEETTKRALEDIATGLDALNQLLEFWPDYKGDDETNEKRKVIIQAAADPVRNAIQTIKDADEDGSLLGKVIELEQKLIDLKTKFAEETAAEQAALDQIKSELKPAVEKMFADKKIYQSAQGQLAARDKETSAEEDRHTADPTSEGGATWYKDLLRRHISALEANQSAADVASTTYISSVNVVTDLQARQVQLDRINKGRYSVDREIGKAEMIIRVLKRMMNGTKQDGDRILSLGEPLEAIFTELIGIGAPPYHRMNRKIEDQLCTAVLKIHRVSLIDASFVESAQNAVTAVQEWFDDDYMPDGPKKEIEAIVNNKLYQASPEEGTEDGPLVGGG</sequence>
<evidence type="ECO:0000313" key="2">
    <source>
        <dbReference type="EMBL" id="KAL2831295.1"/>
    </source>
</evidence>
<reference evidence="2 3" key="1">
    <citation type="submission" date="2024-07" db="EMBL/GenBank/DDBJ databases">
        <title>Section-level genome sequencing and comparative genomics of Aspergillus sections Usti and Cavernicolus.</title>
        <authorList>
            <consortium name="Lawrence Berkeley National Laboratory"/>
            <person name="Nybo J.L."/>
            <person name="Vesth T.C."/>
            <person name="Theobald S."/>
            <person name="Frisvad J.C."/>
            <person name="Larsen T.O."/>
            <person name="Kjaerboelling I."/>
            <person name="Rothschild-Mancinelli K."/>
            <person name="Lyhne E.K."/>
            <person name="Kogle M.E."/>
            <person name="Barry K."/>
            <person name="Clum A."/>
            <person name="Na H."/>
            <person name="Ledsgaard L."/>
            <person name="Lin J."/>
            <person name="Lipzen A."/>
            <person name="Kuo A."/>
            <person name="Riley R."/>
            <person name="Mondo S."/>
            <person name="Labutti K."/>
            <person name="Haridas S."/>
            <person name="Pangalinan J."/>
            <person name="Salamov A.A."/>
            <person name="Simmons B.A."/>
            <person name="Magnuson J.K."/>
            <person name="Chen J."/>
            <person name="Drula E."/>
            <person name="Henrissat B."/>
            <person name="Wiebenga A."/>
            <person name="Lubbers R.J."/>
            <person name="Gomes A.C."/>
            <person name="Makela M.R."/>
            <person name="Stajich J."/>
            <person name="Grigoriev I.V."/>
            <person name="Mortensen U.H."/>
            <person name="De Vries R.P."/>
            <person name="Baker S.E."/>
            <person name="Andersen M.R."/>
        </authorList>
    </citation>
    <scope>NUCLEOTIDE SEQUENCE [LARGE SCALE GENOMIC DNA]</scope>
    <source>
        <strain evidence="2 3">CBS 123904</strain>
    </source>
</reference>
<dbReference type="EMBL" id="JBFXLU010000287">
    <property type="protein sequence ID" value="KAL2831295.1"/>
    <property type="molecule type" value="Genomic_DNA"/>
</dbReference>
<proteinExistence type="predicted"/>
<evidence type="ECO:0000313" key="3">
    <source>
        <dbReference type="Proteomes" id="UP001610446"/>
    </source>
</evidence>
<keyword evidence="3" id="KW-1185">Reference proteome</keyword>
<protein>
    <submittedName>
        <fullName evidence="2">Uncharacterized protein</fullName>
    </submittedName>
</protein>
<accession>A0ABR4IU41</accession>
<organism evidence="2 3">
    <name type="scientific">Aspergillus pseudoustus</name>
    <dbReference type="NCBI Taxonomy" id="1810923"/>
    <lineage>
        <taxon>Eukaryota</taxon>
        <taxon>Fungi</taxon>
        <taxon>Dikarya</taxon>
        <taxon>Ascomycota</taxon>
        <taxon>Pezizomycotina</taxon>
        <taxon>Eurotiomycetes</taxon>
        <taxon>Eurotiomycetidae</taxon>
        <taxon>Eurotiales</taxon>
        <taxon>Aspergillaceae</taxon>
        <taxon>Aspergillus</taxon>
        <taxon>Aspergillus subgen. Nidulantes</taxon>
    </lineage>
</organism>